<dbReference type="SUPFAM" id="SSF55486">
    <property type="entry name" value="Metalloproteases ('zincins'), catalytic domain"/>
    <property type="match status" value="1"/>
</dbReference>
<comment type="function">
    <text evidence="9">Single strand-specific metallo-endoribonuclease involved in late-stage 70S ribosome quality control and in maturation of the 3' terminus of the 16S rRNA.</text>
</comment>
<dbReference type="GO" id="GO:0005737">
    <property type="term" value="C:cytoplasm"/>
    <property type="evidence" value="ECO:0007669"/>
    <property type="project" value="UniProtKB-SubCell"/>
</dbReference>
<dbReference type="Gene3D" id="3.40.390.30">
    <property type="entry name" value="Metalloproteases ('zincins'), catalytic domain"/>
    <property type="match status" value="1"/>
</dbReference>
<comment type="subcellular location">
    <subcellularLocation>
        <location evidence="9">Cytoplasm</location>
    </subcellularLocation>
</comment>
<evidence type="ECO:0000256" key="6">
    <source>
        <dbReference type="ARBA" id="ARBA00022759"/>
    </source>
</evidence>
<dbReference type="InterPro" id="IPR002036">
    <property type="entry name" value="YbeY"/>
</dbReference>
<dbReference type="GO" id="GO:0004222">
    <property type="term" value="F:metalloendopeptidase activity"/>
    <property type="evidence" value="ECO:0007669"/>
    <property type="project" value="InterPro"/>
</dbReference>
<dbReference type="InterPro" id="IPR023091">
    <property type="entry name" value="MetalPrtase_cat_dom_sf_prd"/>
</dbReference>
<keyword evidence="9" id="KW-0963">Cytoplasm</keyword>
<name>A0AAW6D085_9FIRM</name>
<comment type="caution">
    <text evidence="10">The sequence shown here is derived from an EMBL/GenBank/DDBJ whole genome shotgun (WGS) entry which is preliminary data.</text>
</comment>
<dbReference type="EC" id="3.1.-.-" evidence="9"/>
<comment type="cofactor">
    <cofactor evidence="9">
        <name>Zn(2+)</name>
        <dbReference type="ChEBI" id="CHEBI:29105"/>
    </cofactor>
    <text evidence="9">Binds 1 zinc ion.</text>
</comment>
<protein>
    <recommendedName>
        <fullName evidence="9">Endoribonuclease YbeY</fullName>
        <ecNumber evidence="9">3.1.-.-</ecNumber>
    </recommendedName>
</protein>
<dbReference type="GO" id="GO:0004521">
    <property type="term" value="F:RNA endonuclease activity"/>
    <property type="evidence" value="ECO:0007669"/>
    <property type="project" value="UniProtKB-UniRule"/>
</dbReference>
<feature type="binding site" evidence="9">
    <location>
        <position position="137"/>
    </location>
    <ligand>
        <name>Zn(2+)</name>
        <dbReference type="ChEBI" id="CHEBI:29105"/>
        <note>catalytic</note>
    </ligand>
</feature>
<proteinExistence type="inferred from homology"/>
<dbReference type="Pfam" id="PF02130">
    <property type="entry name" value="YbeY"/>
    <property type="match status" value="1"/>
</dbReference>
<gene>
    <name evidence="9 10" type="primary">ybeY</name>
    <name evidence="10" type="ORF">PNE09_06905</name>
</gene>
<keyword evidence="6 9" id="KW-0255">Endonuclease</keyword>
<keyword evidence="5 9" id="KW-0479">Metal-binding</keyword>
<evidence type="ECO:0000256" key="1">
    <source>
        <dbReference type="ARBA" id="ARBA00010875"/>
    </source>
</evidence>
<dbReference type="GO" id="GO:0008270">
    <property type="term" value="F:zinc ion binding"/>
    <property type="evidence" value="ECO:0007669"/>
    <property type="project" value="UniProtKB-UniRule"/>
</dbReference>
<evidence type="ECO:0000256" key="9">
    <source>
        <dbReference type="HAMAP-Rule" id="MF_00009"/>
    </source>
</evidence>
<dbReference type="PANTHER" id="PTHR46986">
    <property type="entry name" value="ENDORIBONUCLEASE YBEY, CHLOROPLASTIC"/>
    <property type="match status" value="1"/>
</dbReference>
<dbReference type="AlphaFoldDB" id="A0AAW6D085"/>
<dbReference type="InterPro" id="IPR020549">
    <property type="entry name" value="YbeY_CS"/>
</dbReference>
<dbReference type="NCBIfam" id="TIGR00043">
    <property type="entry name" value="rRNA maturation RNase YbeY"/>
    <property type="match status" value="1"/>
</dbReference>
<accession>A0AAW6D085</accession>
<evidence type="ECO:0000256" key="7">
    <source>
        <dbReference type="ARBA" id="ARBA00022801"/>
    </source>
</evidence>
<reference evidence="10" key="1">
    <citation type="submission" date="2023-01" db="EMBL/GenBank/DDBJ databases">
        <title>Human gut microbiome strain richness.</title>
        <authorList>
            <person name="Chen-Liaw A."/>
        </authorList>
    </citation>
    <scope>NUCLEOTIDE SEQUENCE</scope>
    <source>
        <strain evidence="10">1001283st1_G1_1001283B150217_161031</strain>
    </source>
</reference>
<dbReference type="PROSITE" id="PS01306">
    <property type="entry name" value="UPF0054"/>
    <property type="match status" value="1"/>
</dbReference>
<evidence type="ECO:0000256" key="8">
    <source>
        <dbReference type="ARBA" id="ARBA00022833"/>
    </source>
</evidence>
<dbReference type="EMBL" id="JAQLXW010000008">
    <property type="protein sequence ID" value="MDB8003794.1"/>
    <property type="molecule type" value="Genomic_DNA"/>
</dbReference>
<keyword evidence="7 9" id="KW-0378">Hydrolase</keyword>
<evidence type="ECO:0000256" key="4">
    <source>
        <dbReference type="ARBA" id="ARBA00022722"/>
    </source>
</evidence>
<feature type="binding site" evidence="9">
    <location>
        <position position="133"/>
    </location>
    <ligand>
        <name>Zn(2+)</name>
        <dbReference type="ChEBI" id="CHEBI:29105"/>
        <note>catalytic</note>
    </ligand>
</feature>
<dbReference type="Proteomes" id="UP001210809">
    <property type="component" value="Unassembled WGS sequence"/>
</dbReference>
<keyword evidence="2 9" id="KW-0690">Ribosome biogenesis</keyword>
<keyword evidence="4 9" id="KW-0540">Nuclease</keyword>
<keyword evidence="8 9" id="KW-0862">Zinc</keyword>
<keyword evidence="3 9" id="KW-0698">rRNA processing</keyword>
<evidence type="ECO:0000313" key="11">
    <source>
        <dbReference type="Proteomes" id="UP001210809"/>
    </source>
</evidence>
<dbReference type="GO" id="GO:0006364">
    <property type="term" value="P:rRNA processing"/>
    <property type="evidence" value="ECO:0007669"/>
    <property type="project" value="UniProtKB-UniRule"/>
</dbReference>
<evidence type="ECO:0000256" key="3">
    <source>
        <dbReference type="ARBA" id="ARBA00022552"/>
    </source>
</evidence>
<evidence type="ECO:0000256" key="5">
    <source>
        <dbReference type="ARBA" id="ARBA00022723"/>
    </source>
</evidence>
<sequence>MRKVKMSEKKTPKIYMSFRNNQKAIEVPNGLRTVIRKCIAETLRVTDFVGDADVSVTLVDNERIKRINKEFRDKNKVTDVISFPLGAYDEYDINPENGAYMLGDIVISMEKAHAQAIEYGHSLIREVGFLATHSTLHLLGYDHEDDPDGEKVMLELQDLVLNNLKITRE</sequence>
<comment type="similarity">
    <text evidence="1 9">Belongs to the endoribonuclease YbeY family.</text>
</comment>
<organism evidence="10 11">
    <name type="scientific">[Eubacterium] siraeum</name>
    <dbReference type="NCBI Taxonomy" id="39492"/>
    <lineage>
        <taxon>Bacteria</taxon>
        <taxon>Bacillati</taxon>
        <taxon>Bacillota</taxon>
        <taxon>Clostridia</taxon>
        <taxon>Eubacteriales</taxon>
        <taxon>Oscillospiraceae</taxon>
        <taxon>Oscillospiraceae incertae sedis</taxon>
    </lineage>
</organism>
<dbReference type="PANTHER" id="PTHR46986:SF1">
    <property type="entry name" value="ENDORIBONUCLEASE YBEY, CHLOROPLASTIC"/>
    <property type="match status" value="1"/>
</dbReference>
<feature type="binding site" evidence="9">
    <location>
        <position position="143"/>
    </location>
    <ligand>
        <name>Zn(2+)</name>
        <dbReference type="ChEBI" id="CHEBI:29105"/>
        <note>catalytic</note>
    </ligand>
</feature>
<dbReference type="HAMAP" id="MF_00009">
    <property type="entry name" value="Endoribonucl_YbeY"/>
    <property type="match status" value="1"/>
</dbReference>
<evidence type="ECO:0000313" key="10">
    <source>
        <dbReference type="EMBL" id="MDB8003794.1"/>
    </source>
</evidence>
<evidence type="ECO:0000256" key="2">
    <source>
        <dbReference type="ARBA" id="ARBA00022517"/>
    </source>
</evidence>